<evidence type="ECO:0000256" key="2">
    <source>
        <dbReference type="ARBA" id="ARBA00023125"/>
    </source>
</evidence>
<dbReference type="PROSITE" id="PS50043">
    <property type="entry name" value="HTH_LUXR_2"/>
    <property type="match status" value="1"/>
</dbReference>
<dbReference type="InterPro" id="IPR011990">
    <property type="entry name" value="TPR-like_helical_dom_sf"/>
</dbReference>
<dbReference type="AlphaFoldDB" id="A0A934IBR3"/>
<dbReference type="CDD" id="cd06170">
    <property type="entry name" value="LuxR_C_like"/>
    <property type="match status" value="1"/>
</dbReference>
<proteinExistence type="predicted"/>
<dbReference type="EMBL" id="JAEINH010000010">
    <property type="protein sequence ID" value="MBI9115760.1"/>
    <property type="molecule type" value="Genomic_DNA"/>
</dbReference>
<comment type="caution">
    <text evidence="5">The sequence shown here is derived from an EMBL/GenBank/DDBJ whole genome shotgun (WGS) entry which is preliminary data.</text>
</comment>
<dbReference type="GO" id="GO:0006355">
    <property type="term" value="P:regulation of DNA-templated transcription"/>
    <property type="evidence" value="ECO:0007669"/>
    <property type="project" value="InterPro"/>
</dbReference>
<evidence type="ECO:0000313" key="6">
    <source>
        <dbReference type="Proteomes" id="UP000602087"/>
    </source>
</evidence>
<evidence type="ECO:0000256" key="1">
    <source>
        <dbReference type="ARBA" id="ARBA00023015"/>
    </source>
</evidence>
<keyword evidence="3" id="KW-0804">Transcription</keyword>
<dbReference type="PANTHER" id="PTHR44688:SF25">
    <property type="entry name" value="HTH LUXR-TYPE DOMAIN-CONTAINING PROTEIN"/>
    <property type="match status" value="1"/>
</dbReference>
<dbReference type="InterPro" id="IPR000792">
    <property type="entry name" value="Tscrpt_reg_LuxR_C"/>
</dbReference>
<evidence type="ECO:0000256" key="3">
    <source>
        <dbReference type="ARBA" id="ARBA00023163"/>
    </source>
</evidence>
<dbReference type="Gene3D" id="1.25.40.10">
    <property type="entry name" value="Tetratricopeptide repeat domain"/>
    <property type="match status" value="1"/>
</dbReference>
<name>A0A934IBR3_9MICO</name>
<organism evidence="5 6">
    <name type="scientific">Sanguibacter suaedae</name>
    <dbReference type="NCBI Taxonomy" id="2795737"/>
    <lineage>
        <taxon>Bacteria</taxon>
        <taxon>Bacillati</taxon>
        <taxon>Actinomycetota</taxon>
        <taxon>Actinomycetes</taxon>
        <taxon>Micrococcales</taxon>
        <taxon>Sanguibacteraceae</taxon>
        <taxon>Sanguibacter</taxon>
    </lineage>
</organism>
<keyword evidence="2" id="KW-0238">DNA-binding</keyword>
<dbReference type="SMART" id="SM00421">
    <property type="entry name" value="HTH_LUXR"/>
    <property type="match status" value="1"/>
</dbReference>
<protein>
    <recommendedName>
        <fullName evidence="4">HTH luxR-type domain-containing protein</fullName>
    </recommendedName>
</protein>
<dbReference type="InterPro" id="IPR036388">
    <property type="entry name" value="WH-like_DNA-bd_sf"/>
</dbReference>
<gene>
    <name evidence="5" type="ORF">JAV76_12110</name>
</gene>
<dbReference type="GO" id="GO:0003677">
    <property type="term" value="F:DNA binding"/>
    <property type="evidence" value="ECO:0007669"/>
    <property type="project" value="UniProtKB-KW"/>
</dbReference>
<keyword evidence="1" id="KW-0805">Transcription regulation</keyword>
<dbReference type="Gene3D" id="1.10.10.10">
    <property type="entry name" value="Winged helix-like DNA-binding domain superfamily/Winged helix DNA-binding domain"/>
    <property type="match status" value="1"/>
</dbReference>
<dbReference type="Proteomes" id="UP000602087">
    <property type="component" value="Unassembled WGS sequence"/>
</dbReference>
<keyword evidence="6" id="KW-1185">Reference proteome</keyword>
<dbReference type="Pfam" id="PF00196">
    <property type="entry name" value="GerE"/>
    <property type="match status" value="1"/>
</dbReference>
<feature type="domain" description="HTH luxR-type" evidence="4">
    <location>
        <begin position="812"/>
        <end position="877"/>
    </location>
</feature>
<reference evidence="5" key="1">
    <citation type="submission" date="2020-12" db="EMBL/GenBank/DDBJ databases">
        <title>Sanguibacter suaedae sp. nov., isolated from Suaeda aralocaspica.</title>
        <authorList>
            <person name="Ma Q."/>
        </authorList>
    </citation>
    <scope>NUCLEOTIDE SEQUENCE</scope>
    <source>
        <strain evidence="5">YZGR15</strain>
    </source>
</reference>
<dbReference type="RefSeq" id="WP_198734328.1">
    <property type="nucleotide sequence ID" value="NZ_JAEINH010000010.1"/>
</dbReference>
<dbReference type="SUPFAM" id="SSF48452">
    <property type="entry name" value="TPR-like"/>
    <property type="match status" value="1"/>
</dbReference>
<accession>A0A934IBR3</accession>
<dbReference type="PANTHER" id="PTHR44688">
    <property type="entry name" value="DNA-BINDING TRANSCRIPTIONAL ACTIVATOR DEVR_DOSR"/>
    <property type="match status" value="1"/>
</dbReference>
<evidence type="ECO:0000259" key="4">
    <source>
        <dbReference type="PROSITE" id="PS50043"/>
    </source>
</evidence>
<evidence type="ECO:0000313" key="5">
    <source>
        <dbReference type="EMBL" id="MBI9115760.1"/>
    </source>
</evidence>
<sequence>MASPTRDSPAGGFYGGPRVPSFLIPRPELVAEISTAAPLTVVRGPSGGGKTVLLAEWSVNRPEDSPPGVWVTAHEGTATRLAFWREVITTVIDAGYAAYAPVFSRLVAEMRVTDDPRRLLVRGFGQLRTALTIVVDDYHHVRAASVHPDIVFLLEHCPHVSFVIATRTLTPLEDPSTALSLETVVVDPATLRFTLSETVAAFDQAGFEHAQTLGLAAHDITDGSAIAIRGLIVTLQRAPAGTAAQEISPELIDASASVLHDSVLGRLTPQTTEAAIRCSVAEVLTVDLVRRLSVTDDVDAAEECLVELEGAGVGMWSVTGLGRTFQVSAMARSILSAELRTRYPSDVEDLVRTAAAWALENDQPFTALRDAVSIGDLDLATRVAQSRWFTLLSYHAESVARLLSPLSIRRLYSYPILAMVLALAYSSSGAHRVRAIEMFGIANASAKLRSAKAGPAERLVLLTIQSASLRSTGNLDQAIGVTDRAMRLFADLSMQQRDELAGILPVMLEHLGLTLYYSGQADRAVSAFATSYAMAESTGAESRHHALALQCGALAMQGEIARVRPLIEQIRGEMWPEGWKEGYYGSLYRLAESLSALEQFDFPRAQYELHLMRAHVNLTEHWPLFRYAQAMIDLGLGQAAEGSAALEIDMTTISHLPAISDRSRALLDSCRAGLLMANGQGVKAESLLEDHPKTSPWTAVMWARRWLLSGQPDKAIRTLARVSGEEVLSVRLRSESLLIRAAAALRLENPAMALRNVDAAVRLMVEHHLRTPLMLVPRSDLVALQALAAARPVDPAAAVLSDLEQVPSVLPSALSTVRLAERELVVLNHLVNTGNMAEIGRELFVSTNTVKSQVRSIYRKLDASSREEALLRAHEHGLIGD</sequence>
<dbReference type="InterPro" id="IPR016032">
    <property type="entry name" value="Sig_transdc_resp-reg_C-effctor"/>
</dbReference>
<dbReference type="SUPFAM" id="SSF46894">
    <property type="entry name" value="C-terminal effector domain of the bipartite response regulators"/>
    <property type="match status" value="1"/>
</dbReference>